<evidence type="ECO:0000313" key="6">
    <source>
        <dbReference type="Proteomes" id="UP000637628"/>
    </source>
</evidence>
<dbReference type="InterPro" id="IPR005950">
    <property type="entry name" value="ModA"/>
</dbReference>
<evidence type="ECO:0000256" key="1">
    <source>
        <dbReference type="ARBA" id="ARBA00009175"/>
    </source>
</evidence>
<protein>
    <submittedName>
        <fullName evidence="5">Molybdate-binding protein</fullName>
    </submittedName>
</protein>
<dbReference type="RefSeq" id="WP_379131850.1">
    <property type="nucleotide sequence ID" value="NZ_BAAATX010000001.1"/>
</dbReference>
<feature type="chain" id="PRO_5047045812" evidence="4">
    <location>
        <begin position="23"/>
        <end position="262"/>
    </location>
</feature>
<dbReference type="Gene3D" id="3.40.190.10">
    <property type="entry name" value="Periplasmic binding protein-like II"/>
    <property type="match status" value="2"/>
</dbReference>
<organism evidence="5 6">
    <name type="scientific">Paractinoplanes durhamensis</name>
    <dbReference type="NCBI Taxonomy" id="113563"/>
    <lineage>
        <taxon>Bacteria</taxon>
        <taxon>Bacillati</taxon>
        <taxon>Actinomycetota</taxon>
        <taxon>Actinomycetes</taxon>
        <taxon>Micromonosporales</taxon>
        <taxon>Micromonosporaceae</taxon>
        <taxon>Paractinoplanes</taxon>
    </lineage>
</organism>
<dbReference type="PANTHER" id="PTHR30632:SF0">
    <property type="entry name" value="SULFATE-BINDING PROTEIN"/>
    <property type="match status" value="1"/>
</dbReference>
<evidence type="ECO:0000256" key="3">
    <source>
        <dbReference type="ARBA" id="ARBA00022729"/>
    </source>
</evidence>
<accession>A0ABQ3YXA9</accession>
<dbReference type="PANTHER" id="PTHR30632">
    <property type="entry name" value="MOLYBDATE-BINDING PERIPLASMIC PROTEIN"/>
    <property type="match status" value="1"/>
</dbReference>
<comment type="similarity">
    <text evidence="1">Belongs to the bacterial solute-binding protein ModA family.</text>
</comment>
<keyword evidence="6" id="KW-1185">Reference proteome</keyword>
<evidence type="ECO:0000256" key="2">
    <source>
        <dbReference type="ARBA" id="ARBA00022723"/>
    </source>
</evidence>
<keyword evidence="2" id="KW-0479">Metal-binding</keyword>
<name>A0ABQ3YXA9_9ACTN</name>
<comment type="caution">
    <text evidence="5">The sequence shown here is derived from an EMBL/GenBank/DDBJ whole genome shotgun (WGS) entry which is preliminary data.</text>
</comment>
<feature type="signal peptide" evidence="4">
    <location>
        <begin position="1"/>
        <end position="22"/>
    </location>
</feature>
<proteinExistence type="inferred from homology"/>
<dbReference type="PIRSF" id="PIRSF004846">
    <property type="entry name" value="ModA"/>
    <property type="match status" value="1"/>
</dbReference>
<dbReference type="EMBL" id="BOML01000030">
    <property type="protein sequence ID" value="GIE02209.1"/>
    <property type="molecule type" value="Genomic_DNA"/>
</dbReference>
<dbReference type="Pfam" id="PF13531">
    <property type="entry name" value="SBP_bac_11"/>
    <property type="match status" value="1"/>
</dbReference>
<gene>
    <name evidence="5" type="ORF">Adu01nite_35590</name>
</gene>
<sequence>MKKILTAVAMVAALAISGCGDSSDTSTPAAGASSASGVSGNLTVLAAASLTESFNKIGKDFETANPNVKVTFSYGGSSGLAQQITSGAPADVFASASPATMKTVTDAGDANGEATVFVKNQLVVAVTKGNPKGIRTLADLTEPGLKVALCAEQVPCGAAARKALAAANVKVTPVTLEQDVKAALSKVKLGEVDAALVYRTDAKAATADVDGIEFPESSGAINDYPIVTLKSAPNPSAAAAFVAYVQSGPALDVLVEAGFQKP</sequence>
<evidence type="ECO:0000256" key="4">
    <source>
        <dbReference type="SAM" id="SignalP"/>
    </source>
</evidence>
<dbReference type="SUPFAM" id="SSF53850">
    <property type="entry name" value="Periplasmic binding protein-like II"/>
    <property type="match status" value="1"/>
</dbReference>
<keyword evidence="3 4" id="KW-0732">Signal</keyword>
<dbReference type="PROSITE" id="PS51257">
    <property type="entry name" value="PROKAR_LIPOPROTEIN"/>
    <property type="match status" value="1"/>
</dbReference>
<dbReference type="InterPro" id="IPR050682">
    <property type="entry name" value="ModA/WtpA"/>
</dbReference>
<dbReference type="NCBIfam" id="TIGR01256">
    <property type="entry name" value="modA"/>
    <property type="match status" value="1"/>
</dbReference>
<reference evidence="5 6" key="1">
    <citation type="submission" date="2021-01" db="EMBL/GenBank/DDBJ databases">
        <title>Whole genome shotgun sequence of Actinoplanes durhamensis NBRC 14914.</title>
        <authorList>
            <person name="Komaki H."/>
            <person name="Tamura T."/>
        </authorList>
    </citation>
    <scope>NUCLEOTIDE SEQUENCE [LARGE SCALE GENOMIC DNA]</scope>
    <source>
        <strain evidence="5 6">NBRC 14914</strain>
    </source>
</reference>
<dbReference type="Proteomes" id="UP000637628">
    <property type="component" value="Unassembled WGS sequence"/>
</dbReference>
<evidence type="ECO:0000313" key="5">
    <source>
        <dbReference type="EMBL" id="GIE02209.1"/>
    </source>
</evidence>